<keyword evidence="5" id="KW-0732">Signal</keyword>
<evidence type="ECO:0000256" key="1">
    <source>
        <dbReference type="ARBA" id="ARBA00008779"/>
    </source>
</evidence>
<dbReference type="PANTHER" id="PTHR42693">
    <property type="entry name" value="ARYLSULFATASE FAMILY MEMBER"/>
    <property type="match status" value="1"/>
</dbReference>
<evidence type="ECO:0000256" key="2">
    <source>
        <dbReference type="ARBA" id="ARBA00022723"/>
    </source>
</evidence>
<feature type="chain" id="PRO_5015459744" evidence="5">
    <location>
        <begin position="20"/>
        <end position="485"/>
    </location>
</feature>
<dbReference type="KEGG" id="cate:C2869_00465"/>
<reference evidence="7 8" key="1">
    <citation type="submission" date="2018-01" db="EMBL/GenBank/DDBJ databases">
        <title>Genome sequence of a Cantenovulum-like bacteria.</title>
        <authorList>
            <person name="Tan W.R."/>
            <person name="Lau N.-S."/>
            <person name="Go F."/>
            <person name="Amirul A.-A.A."/>
        </authorList>
    </citation>
    <scope>NUCLEOTIDE SEQUENCE [LARGE SCALE GENOMIC DNA]</scope>
    <source>
        <strain evidence="7 8">CCB-QB4</strain>
    </source>
</reference>
<feature type="domain" description="Sulfatase N-terminal" evidence="6">
    <location>
        <begin position="31"/>
        <end position="351"/>
    </location>
</feature>
<evidence type="ECO:0000256" key="4">
    <source>
        <dbReference type="ARBA" id="ARBA00022837"/>
    </source>
</evidence>
<dbReference type="PROSITE" id="PS00523">
    <property type="entry name" value="SULFATASE_1"/>
    <property type="match status" value="1"/>
</dbReference>
<gene>
    <name evidence="7" type="ORF">C2869_00465</name>
</gene>
<protein>
    <submittedName>
        <fullName evidence="7">Sulfatase</fullName>
    </submittedName>
</protein>
<dbReference type="InterPro" id="IPR050738">
    <property type="entry name" value="Sulfatase"/>
</dbReference>
<organism evidence="7 8">
    <name type="scientific">Saccharobesus litoralis</name>
    <dbReference type="NCBI Taxonomy" id="2172099"/>
    <lineage>
        <taxon>Bacteria</taxon>
        <taxon>Pseudomonadati</taxon>
        <taxon>Pseudomonadota</taxon>
        <taxon>Gammaproteobacteria</taxon>
        <taxon>Alteromonadales</taxon>
        <taxon>Alteromonadaceae</taxon>
        <taxon>Saccharobesus</taxon>
    </lineage>
</organism>
<proteinExistence type="inferred from homology"/>
<sequence length="485" mass="54919">MRLTKLLVLMVIFTCGSHASVSKDAIASHKPNIVLLFTDDAGYADFGFHGSTEIKTPNLDQFAQQGVVFTQGYVTDPTCGPSRAGLITGKYQQRFGFEENNVPGYMSANSAKDGIEMGIPLEHKTMGDYLKKQGYATAYYGKWHVGGADKFHPLNRGFDEFYGFRGGARSFWAYPKAPADHLNKNERNFGNFEEPKGYYTDAKAEEAIDFIKRKHNEGTPFFAFVSFNAPHTPMEATEEDLAKFPHLTGTRKIYAAMMLAMDRASGRILNTLKELGIEDNTLVVFTNDNGGPTDKNASINDPFSGTKSNHLEGGLRVPYIMKWPAKLKAGTKYSLPVSTLDLLPTFYAAAGGDTDTIKDIDGVDLVPYVNGLKQGRPHDTLYWKKDTRATIRQGDWKLIRYPDRPAELYYVPDDTKEINNLAAQHPQRVRDMFKQLFKWESTLERPRWLLQRKFENYDIERMDKYRWKNRDTKTKPDTSINVSSL</sequence>
<dbReference type="GO" id="GO:0046872">
    <property type="term" value="F:metal ion binding"/>
    <property type="evidence" value="ECO:0007669"/>
    <property type="project" value="UniProtKB-KW"/>
</dbReference>
<dbReference type="AlphaFoldDB" id="A0A2S0VLA9"/>
<keyword evidence="8" id="KW-1185">Reference proteome</keyword>
<keyword evidence="2" id="KW-0479">Metal-binding</keyword>
<keyword evidence="3" id="KW-0378">Hydrolase</keyword>
<evidence type="ECO:0000256" key="3">
    <source>
        <dbReference type="ARBA" id="ARBA00022801"/>
    </source>
</evidence>
<comment type="similarity">
    <text evidence="1">Belongs to the sulfatase family.</text>
</comment>
<dbReference type="InterPro" id="IPR000917">
    <property type="entry name" value="Sulfatase_N"/>
</dbReference>
<dbReference type="InterPro" id="IPR017850">
    <property type="entry name" value="Alkaline_phosphatase_core_sf"/>
</dbReference>
<dbReference type="Pfam" id="PF00884">
    <property type="entry name" value="Sulfatase"/>
    <property type="match status" value="1"/>
</dbReference>
<accession>A0A2S0VLA9</accession>
<dbReference type="Gene3D" id="3.40.720.10">
    <property type="entry name" value="Alkaline Phosphatase, subunit A"/>
    <property type="match status" value="1"/>
</dbReference>
<feature type="signal peptide" evidence="5">
    <location>
        <begin position="1"/>
        <end position="19"/>
    </location>
</feature>
<evidence type="ECO:0000256" key="5">
    <source>
        <dbReference type="SAM" id="SignalP"/>
    </source>
</evidence>
<dbReference type="EMBL" id="CP026604">
    <property type="protein sequence ID" value="AWB65004.1"/>
    <property type="molecule type" value="Genomic_DNA"/>
</dbReference>
<evidence type="ECO:0000313" key="8">
    <source>
        <dbReference type="Proteomes" id="UP000244441"/>
    </source>
</evidence>
<keyword evidence="4" id="KW-0106">Calcium</keyword>
<evidence type="ECO:0000313" key="7">
    <source>
        <dbReference type="EMBL" id="AWB65004.1"/>
    </source>
</evidence>
<dbReference type="OrthoDB" id="9803751at2"/>
<dbReference type="PANTHER" id="PTHR42693:SF53">
    <property type="entry name" value="ENDO-4-O-SULFATASE"/>
    <property type="match status" value="1"/>
</dbReference>
<dbReference type="InterPro" id="IPR024607">
    <property type="entry name" value="Sulfatase_CS"/>
</dbReference>
<dbReference type="Gene3D" id="3.30.1120.10">
    <property type="match status" value="1"/>
</dbReference>
<dbReference type="GO" id="GO:0004065">
    <property type="term" value="F:arylsulfatase activity"/>
    <property type="evidence" value="ECO:0007669"/>
    <property type="project" value="TreeGrafter"/>
</dbReference>
<evidence type="ECO:0000259" key="6">
    <source>
        <dbReference type="Pfam" id="PF00884"/>
    </source>
</evidence>
<dbReference type="Proteomes" id="UP000244441">
    <property type="component" value="Chromosome"/>
</dbReference>
<dbReference type="SUPFAM" id="SSF53649">
    <property type="entry name" value="Alkaline phosphatase-like"/>
    <property type="match status" value="1"/>
</dbReference>
<name>A0A2S0VLA9_9ALTE</name>